<evidence type="ECO:0000256" key="1">
    <source>
        <dbReference type="SAM" id="MobiDB-lite"/>
    </source>
</evidence>
<keyword evidence="3" id="KW-1185">Reference proteome</keyword>
<comment type="caution">
    <text evidence="2">The sequence shown here is derived from an EMBL/GenBank/DDBJ whole genome shotgun (WGS) entry which is preliminary data.</text>
</comment>
<name>A0A6I4M4H4_9ACTN</name>
<proteinExistence type="predicted"/>
<evidence type="ECO:0000313" key="3">
    <source>
        <dbReference type="Proteomes" id="UP000462055"/>
    </source>
</evidence>
<feature type="region of interest" description="Disordered" evidence="1">
    <location>
        <begin position="223"/>
        <end position="286"/>
    </location>
</feature>
<dbReference type="RefSeq" id="WP_151590319.1">
    <property type="nucleotide sequence ID" value="NZ_WBMS02000001.1"/>
</dbReference>
<accession>A0A6I4M4H4</accession>
<protein>
    <submittedName>
        <fullName evidence="2">Uncharacterized protein</fullName>
    </submittedName>
</protein>
<dbReference type="AlphaFoldDB" id="A0A6I4M4H4"/>
<dbReference type="EMBL" id="WBMS02000001">
    <property type="protein sequence ID" value="MVZ99066.1"/>
    <property type="molecule type" value="Genomic_DNA"/>
</dbReference>
<sequence>MTEAGADEFAEFGAAALDAFQALFEQTEHLDHHANDDDARELISDLLVDLMHYADRRGIDFHDLAAQAQAYYDIERGNPNAFAIGSTVQLEGPAAHEAVLLGQPTRGTVTGVLVSQQGQAEYYVHFLGQTQNQPVLAANLEPAPPFPATPTHQGVVHDPLKAEQLLVDTATRIALADVHGHQPTRDDLHDHRTLLDALTTWNDMPERNITDLLLSRVAEHLNTAEPGDVTQPPPPAPATDPTDRPTPAQLAAQAFPVPLADSIAGEHKPVTSPASRRRQPPLGPSR</sequence>
<evidence type="ECO:0000313" key="2">
    <source>
        <dbReference type="EMBL" id="MVZ99066.1"/>
    </source>
</evidence>
<organism evidence="2 3">
    <name type="scientific">Actinomadura physcomitrii</name>
    <dbReference type="NCBI Taxonomy" id="2650748"/>
    <lineage>
        <taxon>Bacteria</taxon>
        <taxon>Bacillati</taxon>
        <taxon>Actinomycetota</taxon>
        <taxon>Actinomycetes</taxon>
        <taxon>Streptosporangiales</taxon>
        <taxon>Thermomonosporaceae</taxon>
        <taxon>Actinomadura</taxon>
    </lineage>
</organism>
<gene>
    <name evidence="2" type="ORF">F8568_001415</name>
</gene>
<reference evidence="2" key="1">
    <citation type="submission" date="2019-12" db="EMBL/GenBank/DDBJ databases">
        <title>Actinomadura physcomitrii sp. nov., a novel actinomycete isolated from moss [Physcomitrium sphaericum (Ludw) Fuernr].</title>
        <authorList>
            <person name="Zhuang X."/>
        </authorList>
    </citation>
    <scope>NUCLEOTIDE SEQUENCE [LARGE SCALE GENOMIC DNA]</scope>
    <source>
        <strain evidence="2">LD22</strain>
    </source>
</reference>
<dbReference type="Proteomes" id="UP000462055">
    <property type="component" value="Unassembled WGS sequence"/>
</dbReference>